<evidence type="ECO:0000313" key="1">
    <source>
        <dbReference type="EMBL" id="GGD66272.1"/>
    </source>
</evidence>
<organism evidence="1 2">
    <name type="scientific">Croceicoccus mobilis</name>
    <dbReference type="NCBI Taxonomy" id="1703339"/>
    <lineage>
        <taxon>Bacteria</taxon>
        <taxon>Pseudomonadati</taxon>
        <taxon>Pseudomonadota</taxon>
        <taxon>Alphaproteobacteria</taxon>
        <taxon>Sphingomonadales</taxon>
        <taxon>Erythrobacteraceae</taxon>
        <taxon>Croceicoccus</taxon>
    </lineage>
</organism>
<dbReference type="InterPro" id="IPR039498">
    <property type="entry name" value="NTP_transf_5"/>
</dbReference>
<dbReference type="Gene3D" id="3.30.460.40">
    <property type="match status" value="1"/>
</dbReference>
<dbReference type="Proteomes" id="UP000612349">
    <property type="component" value="Unassembled WGS sequence"/>
</dbReference>
<protein>
    <recommendedName>
        <fullName evidence="3">Nucleotidyltransferase family protein</fullName>
    </recommendedName>
</protein>
<reference evidence="1" key="2">
    <citation type="submission" date="2020-09" db="EMBL/GenBank/DDBJ databases">
        <authorList>
            <person name="Sun Q."/>
            <person name="Zhou Y."/>
        </authorList>
    </citation>
    <scope>NUCLEOTIDE SEQUENCE</scope>
    <source>
        <strain evidence="1">CGMCC 1.15360</strain>
    </source>
</reference>
<accession>A0A917DT51</accession>
<dbReference type="RefSeq" id="WP_172808195.1">
    <property type="nucleotide sequence ID" value="NZ_BMIP01000002.1"/>
</dbReference>
<dbReference type="EMBL" id="BMIP01000002">
    <property type="protein sequence ID" value="GGD66272.1"/>
    <property type="molecule type" value="Genomic_DNA"/>
</dbReference>
<proteinExistence type="predicted"/>
<dbReference type="AlphaFoldDB" id="A0A917DT51"/>
<comment type="caution">
    <text evidence="1">The sequence shown here is derived from an EMBL/GenBank/DDBJ whole genome shotgun (WGS) entry which is preliminary data.</text>
</comment>
<dbReference type="Pfam" id="PF14907">
    <property type="entry name" value="NTP_transf_5"/>
    <property type="match status" value="1"/>
</dbReference>
<evidence type="ECO:0000313" key="2">
    <source>
        <dbReference type="Proteomes" id="UP000612349"/>
    </source>
</evidence>
<name>A0A917DT51_9SPHN</name>
<sequence length="414" mass="45262">MANPAGCHDSAPRDGFAERLMVGICAGNAQPDETFTALDEAGWDALEAIAVRTRTACLLHRHMVAQGIAAPEPNRRRITDLYRRQTLYALGQRIVLGQVAALLSAADIGHVALKGSALAFSAYPQPAMRPLRDIDVLVPRSRAQEAYDLLRDHGFTTAEWAGQYGPERYHQMPELVSPEHAVTVEIHHRVFSRQWAGDSGLTALLLQNAKEVSVGSAAVRLADPLSNLLHITVHATLHNCFENGPLTIADIRHLWADPSLDRDRLLHEADSLSLARPLALLLAIARESGDIAVPDHFLPQTDAASPYVPHAIDAMFRTPSQAKARDMARRLETSGNSSSSPLAAITRMLSPTPQKLADIAGTRASDPTRWLAYPAWAWSRGQRWLSTLANRTLRAEAQADADMLNWLRGDGSQP</sequence>
<keyword evidence="2" id="KW-1185">Reference proteome</keyword>
<reference evidence="1" key="1">
    <citation type="journal article" date="2014" name="Int. J. Syst. Evol. Microbiol.">
        <title>Complete genome sequence of Corynebacterium casei LMG S-19264T (=DSM 44701T), isolated from a smear-ripened cheese.</title>
        <authorList>
            <consortium name="US DOE Joint Genome Institute (JGI-PGF)"/>
            <person name="Walter F."/>
            <person name="Albersmeier A."/>
            <person name="Kalinowski J."/>
            <person name="Ruckert C."/>
        </authorList>
    </citation>
    <scope>NUCLEOTIDE SEQUENCE</scope>
    <source>
        <strain evidence="1">CGMCC 1.15360</strain>
    </source>
</reference>
<evidence type="ECO:0008006" key="3">
    <source>
        <dbReference type="Google" id="ProtNLM"/>
    </source>
</evidence>
<gene>
    <name evidence="1" type="ORF">GCM10010990_14710</name>
</gene>